<evidence type="ECO:0000259" key="2">
    <source>
        <dbReference type="PROSITE" id="PS51180"/>
    </source>
</evidence>
<feature type="region of interest" description="Disordered" evidence="1">
    <location>
        <begin position="383"/>
        <end position="432"/>
    </location>
</feature>
<dbReference type="InterPro" id="IPR038499">
    <property type="entry name" value="BRO1_sf"/>
</dbReference>
<dbReference type="OrthoDB" id="2141925at2759"/>
<keyword evidence="4" id="KW-1185">Reference proteome</keyword>
<dbReference type="Pfam" id="PF03097">
    <property type="entry name" value="BRO1"/>
    <property type="match status" value="1"/>
</dbReference>
<organism evidence="3 4">
    <name type="scientific">Diacronema lutheri</name>
    <name type="common">Unicellular marine alga</name>
    <name type="synonym">Monochrysis lutheri</name>
    <dbReference type="NCBI Taxonomy" id="2081491"/>
    <lineage>
        <taxon>Eukaryota</taxon>
        <taxon>Haptista</taxon>
        <taxon>Haptophyta</taxon>
        <taxon>Pavlovophyceae</taxon>
        <taxon>Pavlovales</taxon>
        <taxon>Pavlovaceae</taxon>
        <taxon>Diacronema</taxon>
    </lineage>
</organism>
<feature type="compositionally biased region" description="Basic and acidic residues" evidence="1">
    <location>
        <begin position="421"/>
        <end position="432"/>
    </location>
</feature>
<dbReference type="Gene3D" id="1.25.40.280">
    <property type="entry name" value="alix/aip1 like domains"/>
    <property type="match status" value="1"/>
</dbReference>
<evidence type="ECO:0000313" key="3">
    <source>
        <dbReference type="EMBL" id="KAG8470138.1"/>
    </source>
</evidence>
<evidence type="ECO:0000313" key="4">
    <source>
        <dbReference type="Proteomes" id="UP000751190"/>
    </source>
</evidence>
<dbReference type="AlphaFoldDB" id="A0A8J6CJN8"/>
<dbReference type="InterPro" id="IPR004328">
    <property type="entry name" value="BRO1_dom"/>
</dbReference>
<proteinExistence type="predicted"/>
<dbReference type="PROSITE" id="PS51180">
    <property type="entry name" value="BRO1"/>
    <property type="match status" value="1"/>
</dbReference>
<dbReference type="EMBL" id="JAGTXO010000001">
    <property type="protein sequence ID" value="KAG8470138.1"/>
    <property type="molecule type" value="Genomic_DNA"/>
</dbReference>
<dbReference type="SMART" id="SM01041">
    <property type="entry name" value="BRO1"/>
    <property type="match status" value="1"/>
</dbReference>
<gene>
    <name evidence="3" type="ORF">KFE25_008559</name>
</gene>
<reference evidence="3" key="1">
    <citation type="submission" date="2021-05" db="EMBL/GenBank/DDBJ databases">
        <title>The genome of the haptophyte Pavlova lutheri (Diacronema luteri, Pavlovales) - a model for lipid biosynthesis in eukaryotic algae.</title>
        <authorList>
            <person name="Hulatt C.J."/>
            <person name="Posewitz M.C."/>
        </authorList>
    </citation>
    <scope>NUCLEOTIDE SEQUENCE</scope>
    <source>
        <strain evidence="3">NIVA-4/92</strain>
    </source>
</reference>
<dbReference type="GO" id="GO:0043328">
    <property type="term" value="P:protein transport to vacuole involved in ubiquitin-dependent protein catabolic process via the multivesicular body sorting pathway"/>
    <property type="evidence" value="ECO:0007669"/>
    <property type="project" value="TreeGrafter"/>
</dbReference>
<evidence type="ECO:0000256" key="1">
    <source>
        <dbReference type="SAM" id="MobiDB-lite"/>
    </source>
</evidence>
<dbReference type="PANTHER" id="PTHR23030">
    <property type="entry name" value="PCD6 INTERACTING PROTEIN-RELATED"/>
    <property type="match status" value="1"/>
</dbReference>
<dbReference type="Proteomes" id="UP000751190">
    <property type="component" value="Unassembled WGS sequence"/>
</dbReference>
<feature type="compositionally biased region" description="Low complexity" evidence="1">
    <location>
        <begin position="401"/>
        <end position="416"/>
    </location>
</feature>
<sequence length="432" mass="45273">MATASRLAPLPASFFALPLKSTEPSGISEAIDWPASLLAISQAAFGKETAARISRESIGRDADAFRRARNAATIGKPKQAEGLFAACRAVVHYLGMLDKLEAAAGAEGVRRGGGANLHFVWRNAFSFVERKLHAGSLAFERAGLYFNLGAMLTIYATSVDVELQATAHALQCAAGCISEARAHAELVADGATSLTPLTEDMRPPCLGAVENLLLGQAQVCFAERAASASPAVQVKLWGQAALFLRNARDALPASLARADRAHIGALASFCLARAHGCAGTLRRAERQHGVAVAHLALALSLLDAARASASPSGALREQVEMARVPLAVDCECARRENDRIYFEREPPAAELARSIECTCMVRPLPLDRLGAIMGEHVRDDSTHDLLHTWPTPDAAAGRGAGPESDAADGAAANGAPTPSESDAHADGAEARA</sequence>
<dbReference type="PANTHER" id="PTHR23030:SF30">
    <property type="entry name" value="TYROSINE-PROTEIN PHOSPHATASE NON-RECEPTOR TYPE 23"/>
    <property type="match status" value="1"/>
</dbReference>
<comment type="caution">
    <text evidence="3">The sequence shown here is derived from an EMBL/GenBank/DDBJ whole genome shotgun (WGS) entry which is preliminary data.</text>
</comment>
<feature type="domain" description="BRO1" evidence="2">
    <location>
        <begin position="13"/>
        <end position="432"/>
    </location>
</feature>
<protein>
    <recommendedName>
        <fullName evidence="2">BRO1 domain-containing protein</fullName>
    </recommendedName>
</protein>
<name>A0A8J6CJN8_DIALT</name>
<accession>A0A8J6CJN8</accession>
<dbReference type="GO" id="GO:0005768">
    <property type="term" value="C:endosome"/>
    <property type="evidence" value="ECO:0007669"/>
    <property type="project" value="TreeGrafter"/>
</dbReference>